<organism evidence="1 2">
    <name type="scientific">Orbilia javanica</name>
    <dbReference type="NCBI Taxonomy" id="47235"/>
    <lineage>
        <taxon>Eukaryota</taxon>
        <taxon>Fungi</taxon>
        <taxon>Dikarya</taxon>
        <taxon>Ascomycota</taxon>
        <taxon>Pezizomycotina</taxon>
        <taxon>Orbiliomycetes</taxon>
        <taxon>Orbiliales</taxon>
        <taxon>Orbiliaceae</taxon>
        <taxon>Orbilia</taxon>
    </lineage>
</organism>
<dbReference type="EMBL" id="JAVHNR010000010">
    <property type="protein sequence ID" value="KAK6331598.1"/>
    <property type="molecule type" value="Genomic_DNA"/>
</dbReference>
<evidence type="ECO:0000313" key="2">
    <source>
        <dbReference type="Proteomes" id="UP001313282"/>
    </source>
</evidence>
<reference evidence="1 2" key="1">
    <citation type="submission" date="2019-10" db="EMBL/GenBank/DDBJ databases">
        <authorList>
            <person name="Palmer J.M."/>
        </authorList>
    </citation>
    <scope>NUCLEOTIDE SEQUENCE [LARGE SCALE GENOMIC DNA]</scope>
    <source>
        <strain evidence="1 2">TWF718</strain>
    </source>
</reference>
<dbReference type="AlphaFoldDB" id="A0AAN8MM24"/>
<evidence type="ECO:0000313" key="1">
    <source>
        <dbReference type="EMBL" id="KAK6331598.1"/>
    </source>
</evidence>
<keyword evidence="2" id="KW-1185">Reference proteome</keyword>
<sequence length="283" mass="30634">MANRVKSYFLVPAYDFAPDAIKLGGVVRSVLKPTDYSTEVLPLDSQLIEKSAPVFYCDTLTQTFGYGGGVFAEFLKYVFGIGAGTGVGTTGAETMEIVCEKLETHCFNPTKDYMRDTINRVLGDGVLERSLRSRFFGSREKLFMITGIKIAEGVKISTSQMKGLDFRAQVGADATLMGVPGAGGGVGLELVWKDARVAELKTKGQIVIAYRVTKIVRKPRGDVKGKTIKRGALMGGEFAEYDIADGFELENSQDLDNDGFADFGIENQPTVITSPTFAKGTSI</sequence>
<protein>
    <submittedName>
        <fullName evidence="1">Uncharacterized protein</fullName>
    </submittedName>
</protein>
<proteinExistence type="predicted"/>
<accession>A0AAN8MM24</accession>
<comment type="caution">
    <text evidence="1">The sequence shown here is derived from an EMBL/GenBank/DDBJ whole genome shotgun (WGS) entry which is preliminary data.</text>
</comment>
<name>A0AAN8MM24_9PEZI</name>
<dbReference type="Proteomes" id="UP001313282">
    <property type="component" value="Unassembled WGS sequence"/>
</dbReference>
<gene>
    <name evidence="1" type="ORF">TWF718_002147</name>
</gene>